<dbReference type="GO" id="GO:0015424">
    <property type="term" value="F:ABC-type amino acid transporter activity"/>
    <property type="evidence" value="ECO:0007669"/>
    <property type="project" value="InterPro"/>
</dbReference>
<dbReference type="STRING" id="134601.AFA91_22080"/>
<keyword evidence="4" id="KW-1003">Cell membrane</keyword>
<keyword evidence="7" id="KW-0029">Amino-acid transport</keyword>
<dbReference type="PANTHER" id="PTHR43166">
    <property type="entry name" value="AMINO ACID IMPORT ATP-BINDING PROTEIN"/>
    <property type="match status" value="1"/>
</dbReference>
<evidence type="ECO:0000256" key="6">
    <source>
        <dbReference type="ARBA" id="ARBA00022840"/>
    </source>
</evidence>
<name>A0A0K0X9N5_MYCGD</name>
<dbReference type="OrthoDB" id="4398079at2"/>
<evidence type="ECO:0000256" key="4">
    <source>
        <dbReference type="ARBA" id="ARBA00022475"/>
    </source>
</evidence>
<dbReference type="PATRIC" id="fig|134601.6.peg.4558"/>
<dbReference type="EMBL" id="CP012150">
    <property type="protein sequence ID" value="AKS34139.1"/>
    <property type="molecule type" value="Genomic_DNA"/>
</dbReference>
<comment type="subcellular location">
    <subcellularLocation>
        <location evidence="1">Cell membrane</location>
        <topology evidence="1">Peripheral membrane protein</topology>
    </subcellularLocation>
</comment>
<keyword evidence="5" id="KW-0547">Nucleotide-binding</keyword>
<organism evidence="10 11">
    <name type="scientific">Mycolicibacterium goodii</name>
    <name type="common">Mycobacterium goodii</name>
    <dbReference type="NCBI Taxonomy" id="134601"/>
    <lineage>
        <taxon>Bacteria</taxon>
        <taxon>Bacillati</taxon>
        <taxon>Actinomycetota</taxon>
        <taxon>Actinomycetes</taxon>
        <taxon>Mycobacteriales</taxon>
        <taxon>Mycobacteriaceae</taxon>
        <taxon>Mycolicibacterium</taxon>
    </lineage>
</organism>
<dbReference type="GO" id="GO:0005886">
    <property type="term" value="C:plasma membrane"/>
    <property type="evidence" value="ECO:0007669"/>
    <property type="project" value="UniProtKB-SubCell"/>
</dbReference>
<dbReference type="Pfam" id="PF00005">
    <property type="entry name" value="ABC_tran"/>
    <property type="match status" value="1"/>
</dbReference>
<dbReference type="RefSeq" id="WP_049746587.1">
    <property type="nucleotide sequence ID" value="NZ_CP012150.1"/>
</dbReference>
<keyword evidence="8" id="KW-0472">Membrane</keyword>
<gene>
    <name evidence="10" type="ORF">AFA91_22080</name>
</gene>
<dbReference type="InterPro" id="IPR027417">
    <property type="entry name" value="P-loop_NTPase"/>
</dbReference>
<evidence type="ECO:0000256" key="7">
    <source>
        <dbReference type="ARBA" id="ARBA00022970"/>
    </source>
</evidence>
<reference evidence="10 11" key="1">
    <citation type="submission" date="2015-07" db="EMBL/GenBank/DDBJ databases">
        <title>Complete genome sequence of Mycobacterium goodii X7B, a facultative thermophilic biodesulfurizing bacterium.</title>
        <authorList>
            <person name="Yu B."/>
            <person name="Li F."/>
            <person name="Xu P."/>
        </authorList>
    </citation>
    <scope>NUCLEOTIDE SEQUENCE [LARGE SCALE GENOMIC DNA]</scope>
    <source>
        <strain evidence="10 11">X7B</strain>
    </source>
</reference>
<evidence type="ECO:0000256" key="3">
    <source>
        <dbReference type="ARBA" id="ARBA00022448"/>
    </source>
</evidence>
<dbReference type="InterPro" id="IPR014343">
    <property type="entry name" value="Ectoine_EhuA"/>
</dbReference>
<dbReference type="PROSITE" id="PS00211">
    <property type="entry name" value="ABC_TRANSPORTER_1"/>
    <property type="match status" value="1"/>
</dbReference>
<protein>
    <submittedName>
        <fullName evidence="10">Arginine ABC transporter ATP-binding protein</fullName>
    </submittedName>
</protein>
<dbReference type="NCBIfam" id="TIGR03005">
    <property type="entry name" value="ectoine_ehuA"/>
    <property type="match status" value="1"/>
</dbReference>
<dbReference type="SMART" id="SM00382">
    <property type="entry name" value="AAA"/>
    <property type="match status" value="1"/>
</dbReference>
<dbReference type="GO" id="GO:0016887">
    <property type="term" value="F:ATP hydrolysis activity"/>
    <property type="evidence" value="ECO:0007669"/>
    <property type="project" value="InterPro"/>
</dbReference>
<evidence type="ECO:0000256" key="2">
    <source>
        <dbReference type="ARBA" id="ARBA00005417"/>
    </source>
</evidence>
<dbReference type="SUPFAM" id="SSF52540">
    <property type="entry name" value="P-loop containing nucleoside triphosphate hydrolases"/>
    <property type="match status" value="1"/>
</dbReference>
<dbReference type="Gene3D" id="3.40.50.300">
    <property type="entry name" value="P-loop containing nucleotide triphosphate hydrolases"/>
    <property type="match status" value="1"/>
</dbReference>
<dbReference type="InterPro" id="IPR050086">
    <property type="entry name" value="MetN_ABC_transporter-like"/>
</dbReference>
<sequence>MIKFENVSKSWGDNRVLRSLNFEVARGEKVSIIGPSGSGKTTILRILMTLETPDDGLVTIDDETLWDARDGKKCRETRQLRATRSKVGMVFQQFNLFPHMTAFENIIEAPVHVLGMPKADAAERARDLLEMVGLSEHADHKPHKLSGGQQQRVAIARAMAMRPSILLFDEPTSALDPELIGDVLGVIRDLANDTDMTMLMVTHEMRFAEEISDRVVMFDAGTAIETGPPAQVLRDPTHERTQRFLHAVLDR</sequence>
<dbReference type="InterPro" id="IPR003593">
    <property type="entry name" value="AAA+_ATPase"/>
</dbReference>
<dbReference type="AlphaFoldDB" id="A0A0K0X9N5"/>
<dbReference type="PIRSF" id="PIRSF039085">
    <property type="entry name" value="ABC_ATPase_HisP"/>
    <property type="match status" value="1"/>
</dbReference>
<keyword evidence="6 10" id="KW-0067">ATP-binding</keyword>
<evidence type="ECO:0000259" key="9">
    <source>
        <dbReference type="PROSITE" id="PS50893"/>
    </source>
</evidence>
<dbReference type="GO" id="GO:0005524">
    <property type="term" value="F:ATP binding"/>
    <property type="evidence" value="ECO:0007669"/>
    <property type="project" value="UniProtKB-KW"/>
</dbReference>
<evidence type="ECO:0000313" key="10">
    <source>
        <dbReference type="EMBL" id="AKS34139.1"/>
    </source>
</evidence>
<comment type="similarity">
    <text evidence="2">Belongs to the ABC transporter superfamily.</text>
</comment>
<dbReference type="PROSITE" id="PS50893">
    <property type="entry name" value="ABC_TRANSPORTER_2"/>
    <property type="match status" value="1"/>
</dbReference>
<feature type="domain" description="ABC transporter" evidence="9">
    <location>
        <begin position="2"/>
        <end position="245"/>
    </location>
</feature>
<proteinExistence type="inferred from homology"/>
<evidence type="ECO:0000256" key="8">
    <source>
        <dbReference type="ARBA" id="ARBA00023136"/>
    </source>
</evidence>
<dbReference type="InterPro" id="IPR030679">
    <property type="entry name" value="ABC_ATPase_HisP-typ"/>
</dbReference>
<dbReference type="InterPro" id="IPR017871">
    <property type="entry name" value="ABC_transporter-like_CS"/>
</dbReference>
<keyword evidence="3" id="KW-0813">Transport</keyword>
<dbReference type="KEGG" id="mgo:AFA91_22080"/>
<dbReference type="InterPro" id="IPR003439">
    <property type="entry name" value="ABC_transporter-like_ATP-bd"/>
</dbReference>
<evidence type="ECO:0000313" key="11">
    <source>
        <dbReference type="Proteomes" id="UP000062255"/>
    </source>
</evidence>
<evidence type="ECO:0000256" key="5">
    <source>
        <dbReference type="ARBA" id="ARBA00022741"/>
    </source>
</evidence>
<accession>A0A0K0X9N5</accession>
<evidence type="ECO:0000256" key="1">
    <source>
        <dbReference type="ARBA" id="ARBA00004202"/>
    </source>
</evidence>
<dbReference type="PANTHER" id="PTHR43166:SF9">
    <property type="entry name" value="GLUTAMATE_ASPARTATE IMPORT ATP-BINDING PROTEIN GLTL"/>
    <property type="match status" value="1"/>
</dbReference>
<dbReference type="Proteomes" id="UP000062255">
    <property type="component" value="Chromosome"/>
</dbReference>